<gene>
    <name evidence="3" type="ORF">NITGR_290041</name>
</gene>
<dbReference type="InterPro" id="IPR025295">
    <property type="entry name" value="eCIS_core_dom"/>
</dbReference>
<protein>
    <recommendedName>
        <fullName evidence="2">eCIS core domain-containing protein</fullName>
    </recommendedName>
</protein>
<feature type="compositionally biased region" description="Low complexity" evidence="1">
    <location>
        <begin position="46"/>
        <end position="57"/>
    </location>
</feature>
<evidence type="ECO:0000313" key="4">
    <source>
        <dbReference type="Proteomes" id="UP000011704"/>
    </source>
</evidence>
<dbReference type="Proteomes" id="UP000011704">
    <property type="component" value="Unassembled WGS sequence"/>
</dbReference>
<evidence type="ECO:0000259" key="2">
    <source>
        <dbReference type="Pfam" id="PF13699"/>
    </source>
</evidence>
<keyword evidence="4" id="KW-1185">Reference proteome</keyword>
<dbReference type="EMBL" id="CAQJ01000032">
    <property type="protein sequence ID" value="CCQ90442.1"/>
    <property type="molecule type" value="Genomic_DNA"/>
</dbReference>
<dbReference type="InParanoid" id="M1YY61"/>
<feature type="region of interest" description="Disordered" evidence="1">
    <location>
        <begin position="1"/>
        <end position="57"/>
    </location>
</feature>
<dbReference type="STRING" id="1266370.NITGR_290041"/>
<proteinExistence type="predicted"/>
<feature type="compositionally biased region" description="Acidic residues" evidence="1">
    <location>
        <begin position="1"/>
        <end position="18"/>
    </location>
</feature>
<feature type="region of interest" description="Disordered" evidence="1">
    <location>
        <begin position="506"/>
        <end position="551"/>
    </location>
</feature>
<dbReference type="Pfam" id="PF13699">
    <property type="entry name" value="eCIS_core"/>
    <property type="match status" value="1"/>
</dbReference>
<dbReference type="AlphaFoldDB" id="M1YY61"/>
<dbReference type="HOGENOM" id="CLU_436676_0_0_0"/>
<accession>M1YY61</accession>
<reference evidence="3 4" key="1">
    <citation type="journal article" date="2013" name="Front. Microbiol.">
        <title>The genome of Nitrospina gracilis illuminates the metabolism and evolution of the major marine nitrite oxidizer.</title>
        <authorList>
            <person name="Luecker S."/>
            <person name="Nowka B."/>
            <person name="Rattei T."/>
            <person name="Spieck E."/>
            <person name="and Daims H."/>
        </authorList>
    </citation>
    <scope>NUCLEOTIDE SEQUENCE [LARGE SCALE GENOMIC DNA]</scope>
    <source>
        <strain evidence="3 4">3/211</strain>
    </source>
</reference>
<sequence length="626" mass="69298">MSEEEPETWPEPEPGEVESIEKVQRKSNGGGMTHVADPGTNARIQSPSGGRPLSSGLRSFVEPRLNQDFSNVRVHDAQQDREDATSLQARAFTYGNHIWVGKNESADDRRLMTHELVHVVQQGGGVKRKPAPEISKAPKRVQGGWWDDVKAAGSAFVEAVADPAEALRKAKDALLSKASEFVQEVPGFKLLTVILGKNPITDKTVDRNANNLIEGFLEFVPGGTKMFQNLKESGALQKAYDWLQEQLKKLNLGWSVIKGLFRKAWDAVSLSDIANPFGIFDKLKRIFMPPLIRIKNFAVAVGEKIIEFVFEGAMKLAGPLAQKVVGVFKQGKDVFSTIINDPVQFLKNLLSSVKGGFGQFKDNIVEHLKKGLFGWLFGALEGAGLTLPKKFDLKGILSITLQVLGLTYARVRTKLVKVIGEKRVTYIEKAIEVVKILVTEGLAGVWKKTAGLDRVVEGNRHRPDPQLGHHADCQGRGQKTGLAVQSRRRHHPGHPHHVRRDRVFHRAHKTDHRRGGIDIPVHRQNRPRPVGRGQKLCGADSEPNRAGGDQFSRQLCRTGRHLEKDQGHHQVHSEESGHGHQQTGQLHRGQGEGPVRQGQGGSGKSEAVVERAQDLHRGQEKAFHVF</sequence>
<name>M1YY61_NITG3</name>
<comment type="caution">
    <text evidence="3">The sequence shown here is derived from an EMBL/GenBank/DDBJ whole genome shotgun (WGS) entry which is preliminary data.</text>
</comment>
<feature type="compositionally biased region" description="Basic and acidic residues" evidence="1">
    <location>
        <begin position="563"/>
        <end position="578"/>
    </location>
</feature>
<feature type="domain" description="eCIS core" evidence="2">
    <location>
        <begin position="52"/>
        <end position="125"/>
    </location>
</feature>
<organism evidence="3 4">
    <name type="scientific">Nitrospina gracilis (strain 3/211)</name>
    <dbReference type="NCBI Taxonomy" id="1266370"/>
    <lineage>
        <taxon>Bacteria</taxon>
        <taxon>Pseudomonadati</taxon>
        <taxon>Nitrospinota/Tectimicrobiota group</taxon>
        <taxon>Nitrospinota</taxon>
        <taxon>Nitrospinia</taxon>
        <taxon>Nitrospinales</taxon>
        <taxon>Nitrospinaceae</taxon>
        <taxon>Nitrospina</taxon>
    </lineage>
</organism>
<feature type="region of interest" description="Disordered" evidence="1">
    <location>
        <begin position="563"/>
        <end position="608"/>
    </location>
</feature>
<evidence type="ECO:0000313" key="3">
    <source>
        <dbReference type="EMBL" id="CCQ90442.1"/>
    </source>
</evidence>
<evidence type="ECO:0000256" key="1">
    <source>
        <dbReference type="SAM" id="MobiDB-lite"/>
    </source>
</evidence>